<dbReference type="AlphaFoldDB" id="A0A7T2U325"/>
<organism evidence="1 2">
    <name type="scientific">Burkholderia humptydooensis</name>
    <dbReference type="NCBI Taxonomy" id="430531"/>
    <lineage>
        <taxon>Bacteria</taxon>
        <taxon>Pseudomonadati</taxon>
        <taxon>Pseudomonadota</taxon>
        <taxon>Betaproteobacteria</taxon>
        <taxon>Burkholderiales</taxon>
        <taxon>Burkholderiaceae</taxon>
        <taxon>Burkholderia</taxon>
        <taxon>pseudomallei group</taxon>
    </lineage>
</organism>
<dbReference type="RefSeq" id="WP_009911650.1">
    <property type="nucleotide sequence ID" value="NZ_CP013380.1"/>
</dbReference>
<dbReference type="GO" id="GO:0003677">
    <property type="term" value="F:DNA binding"/>
    <property type="evidence" value="ECO:0007669"/>
    <property type="project" value="UniProtKB-KW"/>
</dbReference>
<proteinExistence type="predicted"/>
<dbReference type="EMBL" id="CP065686">
    <property type="protein sequence ID" value="QPS44715.1"/>
    <property type="molecule type" value="Genomic_DNA"/>
</dbReference>
<sequence>MEDIIPRNVPVGEAMALLAGLLVKCIDEDDFRTAQELMKHELFNSRTLEGVVLYARRKTESALLERINALHEQIAERAEEHEMSRAHLALLEAEQRERQEQAKLERQKAIKPAQAARLSKAKNTKIIEEFNRRRRNGEDFQGRNVCSDIAARFGVTTDHVRKLKRAWLAGLNR</sequence>
<dbReference type="Proteomes" id="UP000594943">
    <property type="component" value="Chromosome 1"/>
</dbReference>
<dbReference type="KEGG" id="bhg:I6G56_06355"/>
<evidence type="ECO:0000313" key="1">
    <source>
        <dbReference type="EMBL" id="QPS44715.1"/>
    </source>
</evidence>
<evidence type="ECO:0000313" key="2">
    <source>
        <dbReference type="Proteomes" id="UP000594943"/>
    </source>
</evidence>
<accession>A0A7T2U325</accession>
<keyword evidence="1" id="KW-0238">DNA-binding</keyword>
<protein>
    <submittedName>
        <fullName evidence="1">DNA-binding protein</fullName>
    </submittedName>
</protein>
<reference evidence="1 2" key="1">
    <citation type="submission" date="2020-12" db="EMBL/GenBank/DDBJ databases">
        <title>FDA dAtabase for Regulatory Grade micrObial Sequences (FDA-ARGOS): Supporting development and validation of Infectious Disease Dx tests.</title>
        <authorList>
            <person name="Nelson B."/>
            <person name="Plummer A."/>
            <person name="Tallon L."/>
            <person name="Sadzewicz L."/>
            <person name="Zhao X."/>
            <person name="Boylan J."/>
            <person name="Ott S."/>
            <person name="Bowen H."/>
            <person name="Vavikolanu K."/>
            <person name="Mehta A."/>
            <person name="Aluvathingal J."/>
            <person name="Nadendla S."/>
            <person name="Myers T."/>
            <person name="Yan Y."/>
            <person name="Sichtig H."/>
        </authorList>
    </citation>
    <scope>NUCLEOTIDE SEQUENCE [LARGE SCALE GENOMIC DNA]</scope>
    <source>
        <strain evidence="1 2">FDAARGOS_899</strain>
    </source>
</reference>
<name>A0A7T2U325_9BURK</name>
<gene>
    <name evidence="1" type="ORF">I6G56_06355</name>
</gene>